<organism evidence="2 3">
    <name type="scientific">Pseudoduganella ginsengisoli</name>
    <dbReference type="NCBI Taxonomy" id="1462440"/>
    <lineage>
        <taxon>Bacteria</taxon>
        <taxon>Pseudomonadati</taxon>
        <taxon>Pseudomonadota</taxon>
        <taxon>Betaproteobacteria</taxon>
        <taxon>Burkholderiales</taxon>
        <taxon>Oxalobacteraceae</taxon>
        <taxon>Telluria group</taxon>
        <taxon>Pseudoduganella</taxon>
    </lineage>
</organism>
<evidence type="ECO:0000259" key="1">
    <source>
        <dbReference type="Pfam" id="PF00467"/>
    </source>
</evidence>
<sequence length="66" mass="6889">MMEAAQTVTDGAWCKVTGGTHAGKSGSVTDIKTSKTGHVTITVVQADGVRFKTLARNVVVQDRPSS</sequence>
<proteinExistence type="predicted"/>
<keyword evidence="3" id="KW-1185">Reference proteome</keyword>
<dbReference type="EMBL" id="WNLA01000011">
    <property type="protein sequence ID" value="MTW03710.1"/>
    <property type="molecule type" value="Genomic_DNA"/>
</dbReference>
<comment type="caution">
    <text evidence="2">The sequence shown here is derived from an EMBL/GenBank/DDBJ whole genome shotgun (WGS) entry which is preliminary data.</text>
</comment>
<dbReference type="InterPro" id="IPR014722">
    <property type="entry name" value="Rib_uL2_dom2"/>
</dbReference>
<dbReference type="Proteomes" id="UP000484015">
    <property type="component" value="Unassembled WGS sequence"/>
</dbReference>
<dbReference type="Gene3D" id="2.30.30.30">
    <property type="match status" value="1"/>
</dbReference>
<accession>A0A6L6Q251</accession>
<dbReference type="AlphaFoldDB" id="A0A6L6Q251"/>
<feature type="domain" description="KOW" evidence="1">
    <location>
        <begin position="11"/>
        <end position="42"/>
    </location>
</feature>
<dbReference type="OrthoDB" id="1272757at2"/>
<name>A0A6L6Q251_9BURK</name>
<gene>
    <name evidence="2" type="ORF">GM668_16630</name>
</gene>
<reference evidence="2 3" key="1">
    <citation type="submission" date="2019-11" db="EMBL/GenBank/DDBJ databases">
        <title>Type strains purchased from KCTC, JCM and DSMZ.</title>
        <authorList>
            <person name="Lu H."/>
        </authorList>
    </citation>
    <scope>NUCLEOTIDE SEQUENCE [LARGE SCALE GENOMIC DNA]</scope>
    <source>
        <strain evidence="2 3">KCTC 42409</strain>
    </source>
</reference>
<dbReference type="InterPro" id="IPR005824">
    <property type="entry name" value="KOW"/>
</dbReference>
<dbReference type="RefSeq" id="WP_155440075.1">
    <property type="nucleotide sequence ID" value="NZ_WNLA01000011.1"/>
</dbReference>
<protein>
    <submittedName>
        <fullName evidence="2">RNA-binding protein</fullName>
    </submittedName>
</protein>
<dbReference type="Pfam" id="PF00467">
    <property type="entry name" value="KOW"/>
    <property type="match status" value="1"/>
</dbReference>
<evidence type="ECO:0000313" key="2">
    <source>
        <dbReference type="EMBL" id="MTW03710.1"/>
    </source>
</evidence>
<evidence type="ECO:0000313" key="3">
    <source>
        <dbReference type="Proteomes" id="UP000484015"/>
    </source>
</evidence>